<dbReference type="AlphaFoldDB" id="A0A163K9G5"/>
<feature type="coiled-coil region" evidence="1">
    <location>
        <begin position="44"/>
        <end position="141"/>
    </location>
</feature>
<reference evidence="2" key="1">
    <citation type="submission" date="2016-04" db="EMBL/GenBank/DDBJ databases">
        <authorList>
            <person name="Evans L.H."/>
            <person name="Alamgir A."/>
            <person name="Owens N."/>
            <person name="Weber N.D."/>
            <person name="Virtaneva K."/>
            <person name="Barbian K."/>
            <person name="Babar A."/>
            <person name="Rosenke K."/>
        </authorList>
    </citation>
    <scope>NUCLEOTIDE SEQUENCE [LARGE SCALE GENOMIC DNA]</scope>
    <source>
        <strain evidence="2">CBS 101.48</strain>
    </source>
</reference>
<dbReference type="OrthoDB" id="2261617at2759"/>
<dbReference type="OMA" id="TERNEHM"/>
<evidence type="ECO:0000313" key="2">
    <source>
        <dbReference type="EMBL" id="SAM05423.1"/>
    </source>
</evidence>
<dbReference type="InParanoid" id="A0A163K9G5"/>
<evidence type="ECO:0008006" key="4">
    <source>
        <dbReference type="Google" id="ProtNLM"/>
    </source>
</evidence>
<evidence type="ECO:0000313" key="3">
    <source>
        <dbReference type="Proteomes" id="UP000078561"/>
    </source>
</evidence>
<sequence length="292" mass="33594">MLHVQGSLSHSNSLIFTQPLLASPSTNAILPQPTLSSSRSTRVVEQLQDKLDRLYKEVAASRTQLESLRQAKHQHDTQTKSYTESNRQYRIDIQRLMLELETKQKTLDGTKRSSVSMESQVKTLKDEALRSRQQLEALRRREQVLARERDVAVTKKEQWERQQIVLHSALHQLDHRLDREAGALRQQLLVVQERASAMKTTHEQLMAMVVKTMERYVMDRSTRYEQLALAKTNLQCQSQQWIELSRVHLLNLATAIGQSGTTTDEFHVAVNRCRGEVNGLVMKIRAYTVAVE</sequence>
<dbReference type="EMBL" id="LT554468">
    <property type="protein sequence ID" value="SAM05423.1"/>
    <property type="molecule type" value="Genomic_DNA"/>
</dbReference>
<proteinExistence type="predicted"/>
<name>A0A163K9G5_ABSGL</name>
<accession>A0A163K9G5</accession>
<keyword evidence="1" id="KW-0175">Coiled coil</keyword>
<organism evidence="2">
    <name type="scientific">Absidia glauca</name>
    <name type="common">Pin mould</name>
    <dbReference type="NCBI Taxonomy" id="4829"/>
    <lineage>
        <taxon>Eukaryota</taxon>
        <taxon>Fungi</taxon>
        <taxon>Fungi incertae sedis</taxon>
        <taxon>Mucoromycota</taxon>
        <taxon>Mucoromycotina</taxon>
        <taxon>Mucoromycetes</taxon>
        <taxon>Mucorales</taxon>
        <taxon>Cunninghamellaceae</taxon>
        <taxon>Absidia</taxon>
    </lineage>
</organism>
<gene>
    <name evidence="2" type="primary">ABSGL_11298.1 scaffold 12295</name>
</gene>
<evidence type="ECO:0000256" key="1">
    <source>
        <dbReference type="SAM" id="Coils"/>
    </source>
</evidence>
<dbReference type="Proteomes" id="UP000078561">
    <property type="component" value="Unassembled WGS sequence"/>
</dbReference>
<protein>
    <recommendedName>
        <fullName evidence="4">SWI5-dependent HO expression protein 3</fullName>
    </recommendedName>
</protein>
<keyword evidence="3" id="KW-1185">Reference proteome</keyword>